<evidence type="ECO:0000256" key="8">
    <source>
        <dbReference type="ARBA" id="ARBA00023242"/>
    </source>
</evidence>
<dbReference type="Proteomes" id="UP000241769">
    <property type="component" value="Unassembled WGS sequence"/>
</dbReference>
<dbReference type="GO" id="GO:0046872">
    <property type="term" value="F:metal ion binding"/>
    <property type="evidence" value="ECO:0007669"/>
    <property type="project" value="UniProtKB-KW"/>
</dbReference>
<dbReference type="GO" id="GO:0051301">
    <property type="term" value="P:cell division"/>
    <property type="evidence" value="ECO:0007669"/>
    <property type="project" value="UniProtKB-KW"/>
</dbReference>
<dbReference type="GO" id="GO:0007059">
    <property type="term" value="P:chromosome segregation"/>
    <property type="evidence" value="ECO:0007669"/>
    <property type="project" value="TreeGrafter"/>
</dbReference>
<dbReference type="PANTHER" id="PTHR16431">
    <property type="entry name" value="NEUROGENIC PROTEIN MASTERMIND"/>
    <property type="match status" value="1"/>
</dbReference>
<dbReference type="GO" id="GO:0000775">
    <property type="term" value="C:chromosome, centromeric region"/>
    <property type="evidence" value="ECO:0007669"/>
    <property type="project" value="UniProtKB-SubCell"/>
</dbReference>
<dbReference type="InterPro" id="IPR034752">
    <property type="entry name" value="Mis18"/>
</dbReference>
<keyword evidence="3" id="KW-0158">Chromosome</keyword>
<dbReference type="GO" id="GO:0000785">
    <property type="term" value="C:chromatin"/>
    <property type="evidence" value="ECO:0007669"/>
    <property type="project" value="TreeGrafter"/>
</dbReference>
<keyword evidence="4" id="KW-0132">Cell division</keyword>
<evidence type="ECO:0000256" key="2">
    <source>
        <dbReference type="ARBA" id="ARBA00004584"/>
    </source>
</evidence>
<keyword evidence="8" id="KW-0539">Nucleus</keyword>
<dbReference type="AlphaFoldDB" id="A0A2P6N8D0"/>
<dbReference type="STRING" id="1890364.A0A2P6N8D0"/>
<keyword evidence="10" id="KW-0137">Centromere</keyword>
<dbReference type="InParanoid" id="A0A2P6N8D0"/>
<evidence type="ECO:0000256" key="1">
    <source>
        <dbReference type="ARBA" id="ARBA00004123"/>
    </source>
</evidence>
<feature type="domain" description="Mis18" evidence="12">
    <location>
        <begin position="14"/>
        <end position="114"/>
    </location>
</feature>
<accession>A0A2P6N8D0</accession>
<evidence type="ECO:0000256" key="3">
    <source>
        <dbReference type="ARBA" id="ARBA00022454"/>
    </source>
</evidence>
<dbReference type="Pfam" id="PF03226">
    <property type="entry name" value="Yippee-Mis18"/>
    <property type="match status" value="1"/>
</dbReference>
<evidence type="ECO:0000256" key="9">
    <source>
        <dbReference type="ARBA" id="ARBA00023306"/>
    </source>
</evidence>
<keyword evidence="7" id="KW-0862">Zinc</keyword>
<gene>
    <name evidence="13" type="ORF">PROFUN_12161</name>
</gene>
<dbReference type="PROSITE" id="PS51793">
    <property type="entry name" value="MIS18"/>
    <property type="match status" value="1"/>
</dbReference>
<evidence type="ECO:0000256" key="5">
    <source>
        <dbReference type="ARBA" id="ARBA00022723"/>
    </source>
</evidence>
<keyword evidence="6" id="KW-0498">Mitosis</keyword>
<feature type="region of interest" description="Disordered" evidence="11">
    <location>
        <begin position="187"/>
        <end position="206"/>
    </location>
</feature>
<name>A0A2P6N8D0_9EUKA</name>
<dbReference type="GO" id="GO:0005634">
    <property type="term" value="C:nucleus"/>
    <property type="evidence" value="ECO:0007669"/>
    <property type="project" value="UniProtKB-SubCell"/>
</dbReference>
<protein>
    <recommendedName>
        <fullName evidence="12">Mis18 domain-containing protein</fullName>
    </recommendedName>
</protein>
<comment type="caution">
    <text evidence="13">The sequence shown here is derived from an EMBL/GenBank/DDBJ whole genome shotgun (WGS) entry which is preliminary data.</text>
</comment>
<evidence type="ECO:0000256" key="11">
    <source>
        <dbReference type="SAM" id="MobiDB-lite"/>
    </source>
</evidence>
<dbReference type="EMBL" id="MDYQ01000158">
    <property type="protein sequence ID" value="PRP80203.1"/>
    <property type="molecule type" value="Genomic_DNA"/>
</dbReference>
<dbReference type="GO" id="GO:0034080">
    <property type="term" value="P:CENP-A containing chromatin assembly"/>
    <property type="evidence" value="ECO:0007669"/>
    <property type="project" value="TreeGrafter"/>
</dbReference>
<evidence type="ECO:0000256" key="10">
    <source>
        <dbReference type="ARBA" id="ARBA00023328"/>
    </source>
</evidence>
<dbReference type="OrthoDB" id="74210at2759"/>
<sequence length="206" mass="23461">MTQQQQEDPYEGKVLVFQCRACFNIVGDSTFWVTSHRDLRTISLSRATQVEIIEQAIETSKAGVDEGCTYRIFRCAYDACHILLGRKYITTTASLDLMRDVWSFSADAVVTYIVGSAETPISEGLDCQAQIRRLYDVQMMVLQTKADTTEEIQRIDEEVQQIGRRLVSLEGLMKKYLQKEGARSEIQNNGVNHSEGQRHAWKAIQE</sequence>
<evidence type="ECO:0000256" key="4">
    <source>
        <dbReference type="ARBA" id="ARBA00022618"/>
    </source>
</evidence>
<keyword evidence="14" id="KW-1185">Reference proteome</keyword>
<evidence type="ECO:0000313" key="13">
    <source>
        <dbReference type="EMBL" id="PRP80203.1"/>
    </source>
</evidence>
<comment type="subcellular location">
    <subcellularLocation>
        <location evidence="2">Chromosome</location>
        <location evidence="2">Centromere</location>
    </subcellularLocation>
    <subcellularLocation>
        <location evidence="1">Nucleus</location>
    </subcellularLocation>
</comment>
<evidence type="ECO:0000256" key="6">
    <source>
        <dbReference type="ARBA" id="ARBA00022776"/>
    </source>
</evidence>
<evidence type="ECO:0000313" key="14">
    <source>
        <dbReference type="Proteomes" id="UP000241769"/>
    </source>
</evidence>
<organism evidence="13 14">
    <name type="scientific">Planoprotostelium fungivorum</name>
    <dbReference type="NCBI Taxonomy" id="1890364"/>
    <lineage>
        <taxon>Eukaryota</taxon>
        <taxon>Amoebozoa</taxon>
        <taxon>Evosea</taxon>
        <taxon>Variosea</taxon>
        <taxon>Cavosteliida</taxon>
        <taxon>Cavosteliaceae</taxon>
        <taxon>Planoprotostelium</taxon>
    </lineage>
</organism>
<dbReference type="InterPro" id="IPR004910">
    <property type="entry name" value="Yippee/Mis18/Cereblon"/>
</dbReference>
<keyword evidence="9" id="KW-0131">Cell cycle</keyword>
<evidence type="ECO:0000259" key="12">
    <source>
        <dbReference type="PROSITE" id="PS51793"/>
    </source>
</evidence>
<reference evidence="13 14" key="1">
    <citation type="journal article" date="2018" name="Genome Biol. Evol.">
        <title>Multiple Roots of Fruiting Body Formation in Amoebozoa.</title>
        <authorList>
            <person name="Hillmann F."/>
            <person name="Forbes G."/>
            <person name="Novohradska S."/>
            <person name="Ferling I."/>
            <person name="Riege K."/>
            <person name="Groth M."/>
            <person name="Westermann M."/>
            <person name="Marz M."/>
            <person name="Spaller T."/>
            <person name="Winckler T."/>
            <person name="Schaap P."/>
            <person name="Glockner G."/>
        </authorList>
    </citation>
    <scope>NUCLEOTIDE SEQUENCE [LARGE SCALE GENOMIC DNA]</scope>
    <source>
        <strain evidence="13 14">Jena</strain>
    </source>
</reference>
<dbReference type="PANTHER" id="PTHR16431:SF1">
    <property type="entry name" value="NEUROGENIC PROTEIN MASTERMIND"/>
    <property type="match status" value="1"/>
</dbReference>
<keyword evidence="5" id="KW-0479">Metal-binding</keyword>
<evidence type="ECO:0000256" key="7">
    <source>
        <dbReference type="ARBA" id="ARBA00022833"/>
    </source>
</evidence>
<proteinExistence type="predicted"/>